<protein>
    <recommendedName>
        <fullName evidence="2 5">peptidylprolyl isomerase</fullName>
        <ecNumber evidence="2 5">5.2.1.8</ecNumber>
    </recommendedName>
</protein>
<accession>A0A813LEA6</accession>
<dbReference type="GO" id="GO:0005737">
    <property type="term" value="C:cytoplasm"/>
    <property type="evidence" value="ECO:0007669"/>
    <property type="project" value="TreeGrafter"/>
</dbReference>
<evidence type="ECO:0000259" key="7">
    <source>
        <dbReference type="PROSITE" id="PS50059"/>
    </source>
</evidence>
<evidence type="ECO:0000313" key="8">
    <source>
        <dbReference type="EMBL" id="CAE8727204.1"/>
    </source>
</evidence>
<dbReference type="PANTHER" id="PTHR10516">
    <property type="entry name" value="PEPTIDYL-PROLYL CIS-TRANS ISOMERASE"/>
    <property type="match status" value="1"/>
</dbReference>
<feature type="domain" description="PPIase FKBP-type" evidence="7">
    <location>
        <begin position="55"/>
        <end position="145"/>
    </location>
</feature>
<dbReference type="InterPro" id="IPR046357">
    <property type="entry name" value="PPIase_dom_sf"/>
</dbReference>
<dbReference type="Gene3D" id="3.10.50.40">
    <property type="match status" value="1"/>
</dbReference>
<reference evidence="8" key="1">
    <citation type="submission" date="2021-02" db="EMBL/GenBank/DDBJ databases">
        <authorList>
            <person name="Dougan E. K."/>
            <person name="Rhodes N."/>
            <person name="Thang M."/>
            <person name="Chan C."/>
        </authorList>
    </citation>
    <scope>NUCLEOTIDE SEQUENCE</scope>
</reference>
<comment type="catalytic activity">
    <reaction evidence="1 5">
        <text>[protein]-peptidylproline (omega=180) = [protein]-peptidylproline (omega=0)</text>
        <dbReference type="Rhea" id="RHEA:16237"/>
        <dbReference type="Rhea" id="RHEA-COMP:10747"/>
        <dbReference type="Rhea" id="RHEA-COMP:10748"/>
        <dbReference type="ChEBI" id="CHEBI:83833"/>
        <dbReference type="ChEBI" id="CHEBI:83834"/>
        <dbReference type="EC" id="5.2.1.8"/>
    </reaction>
</comment>
<organism evidence="8 9">
    <name type="scientific">Polarella glacialis</name>
    <name type="common">Dinoflagellate</name>
    <dbReference type="NCBI Taxonomy" id="89957"/>
    <lineage>
        <taxon>Eukaryota</taxon>
        <taxon>Sar</taxon>
        <taxon>Alveolata</taxon>
        <taxon>Dinophyceae</taxon>
        <taxon>Suessiales</taxon>
        <taxon>Suessiaceae</taxon>
        <taxon>Polarella</taxon>
    </lineage>
</organism>
<evidence type="ECO:0000256" key="5">
    <source>
        <dbReference type="PROSITE-ProRule" id="PRU00277"/>
    </source>
</evidence>
<evidence type="ECO:0000256" key="2">
    <source>
        <dbReference type="ARBA" id="ARBA00013194"/>
    </source>
</evidence>
<dbReference type="InterPro" id="IPR050689">
    <property type="entry name" value="FKBP-type_PPIase"/>
</dbReference>
<evidence type="ECO:0000256" key="3">
    <source>
        <dbReference type="ARBA" id="ARBA00023110"/>
    </source>
</evidence>
<dbReference type="Proteomes" id="UP000626109">
    <property type="component" value="Unassembled WGS sequence"/>
</dbReference>
<keyword evidence="4 5" id="KW-0413">Isomerase</keyword>
<dbReference type="GO" id="GO:0003755">
    <property type="term" value="F:peptidyl-prolyl cis-trans isomerase activity"/>
    <property type="evidence" value="ECO:0007669"/>
    <property type="project" value="UniProtKB-KW"/>
</dbReference>
<comment type="caution">
    <text evidence="8">The sequence shown here is derived from an EMBL/GenBank/DDBJ whole genome shotgun (WGS) entry which is preliminary data.</text>
</comment>
<dbReference type="EMBL" id="CAJNNW010035347">
    <property type="protein sequence ID" value="CAE8727204.1"/>
    <property type="molecule type" value="Genomic_DNA"/>
</dbReference>
<evidence type="ECO:0000256" key="6">
    <source>
        <dbReference type="SAM" id="SignalP"/>
    </source>
</evidence>
<evidence type="ECO:0000256" key="1">
    <source>
        <dbReference type="ARBA" id="ARBA00000971"/>
    </source>
</evidence>
<dbReference type="SUPFAM" id="SSF54534">
    <property type="entry name" value="FKBP-like"/>
    <property type="match status" value="1"/>
</dbReference>
<keyword evidence="3 5" id="KW-0697">Rotamase</keyword>
<dbReference type="PROSITE" id="PS00430">
    <property type="entry name" value="TONB_DEPENDENT_REC_1"/>
    <property type="match status" value="1"/>
</dbReference>
<feature type="signal peptide" evidence="6">
    <location>
        <begin position="1"/>
        <end position="23"/>
    </location>
</feature>
<dbReference type="PROSITE" id="PS50059">
    <property type="entry name" value="FKBP_PPIASE"/>
    <property type="match status" value="1"/>
</dbReference>
<dbReference type="Pfam" id="PF00254">
    <property type="entry name" value="FKBP_C"/>
    <property type="match status" value="1"/>
</dbReference>
<evidence type="ECO:0000313" key="9">
    <source>
        <dbReference type="Proteomes" id="UP000626109"/>
    </source>
</evidence>
<dbReference type="PANTHER" id="PTHR10516:SF443">
    <property type="entry name" value="FK506-BINDING PROTEIN 59-RELATED"/>
    <property type="match status" value="1"/>
</dbReference>
<dbReference type="AlphaFoldDB" id="A0A813LEA6"/>
<sequence>MVRPSATLAFAAVVLQVLVQVGAESDDGFLPIEGVKTTYKIITAGAAGAAFVEAGDTVTVHATGIVRETEKKFWSTKDPGQKKFTYTAGGGVIRGWDMGARGMKNGEVRRLHIPADEGYGAGGFPAWGIPPNGGLIFELEVSAIKSGGKDKKGSQDANDL</sequence>
<dbReference type="EC" id="5.2.1.8" evidence="2 5"/>
<name>A0A813LEA6_POLGL</name>
<feature type="chain" id="PRO_5032877941" description="peptidylprolyl isomerase" evidence="6">
    <location>
        <begin position="24"/>
        <end position="160"/>
    </location>
</feature>
<proteinExistence type="predicted"/>
<evidence type="ECO:0000256" key="4">
    <source>
        <dbReference type="ARBA" id="ARBA00023235"/>
    </source>
</evidence>
<dbReference type="InterPro" id="IPR010916">
    <property type="entry name" value="TonB_box_CS"/>
</dbReference>
<gene>
    <name evidence="8" type="ORF">PGLA2088_LOCUS44746</name>
</gene>
<dbReference type="InterPro" id="IPR001179">
    <property type="entry name" value="PPIase_FKBP_dom"/>
</dbReference>
<keyword evidence="6" id="KW-0732">Signal</keyword>